<dbReference type="AlphaFoldDB" id="A0A835S2H9"/>
<feature type="compositionally biased region" description="Basic and acidic residues" evidence="1">
    <location>
        <begin position="165"/>
        <end position="178"/>
    </location>
</feature>
<protein>
    <submittedName>
        <fullName evidence="2">Uncharacterized protein</fullName>
    </submittedName>
</protein>
<comment type="caution">
    <text evidence="2">The sequence shown here is derived from an EMBL/GenBank/DDBJ whole genome shotgun (WGS) entry which is preliminary data.</text>
</comment>
<accession>A0A835S2H9</accession>
<feature type="region of interest" description="Disordered" evidence="1">
    <location>
        <begin position="159"/>
        <end position="178"/>
    </location>
</feature>
<gene>
    <name evidence="2" type="ORF">HPP92_002833</name>
</gene>
<evidence type="ECO:0000313" key="3">
    <source>
        <dbReference type="Proteomes" id="UP000639772"/>
    </source>
</evidence>
<sequence length="178" mass="19484">MASEISISDDINVFYEKVYNLGEADAAGEPHLSFALAYDVDGEKVESVTRHRVPIGCGTFDFPSSLVGLIRRAEPLPLEMMMDPEESETARERIAHVVSVLLLDCFEDVGLERLGVDVVVNVYTSEDEDRMGEGDGQIEGVELLQERKMGSVSLFRNAAGGERVNGGEEEKEKKACVG</sequence>
<reference evidence="2 3" key="1">
    <citation type="journal article" date="2020" name="Nat. Food">
        <title>A phased Vanilla planifolia genome enables genetic improvement of flavour and production.</title>
        <authorList>
            <person name="Hasing T."/>
            <person name="Tang H."/>
            <person name="Brym M."/>
            <person name="Khazi F."/>
            <person name="Huang T."/>
            <person name="Chambers A.H."/>
        </authorList>
    </citation>
    <scope>NUCLEOTIDE SEQUENCE [LARGE SCALE GENOMIC DNA]</scope>
    <source>
        <tissue evidence="2">Leaf</tissue>
    </source>
</reference>
<organism evidence="2 3">
    <name type="scientific">Vanilla planifolia</name>
    <name type="common">Vanilla</name>
    <dbReference type="NCBI Taxonomy" id="51239"/>
    <lineage>
        <taxon>Eukaryota</taxon>
        <taxon>Viridiplantae</taxon>
        <taxon>Streptophyta</taxon>
        <taxon>Embryophyta</taxon>
        <taxon>Tracheophyta</taxon>
        <taxon>Spermatophyta</taxon>
        <taxon>Magnoliopsida</taxon>
        <taxon>Liliopsida</taxon>
        <taxon>Asparagales</taxon>
        <taxon>Orchidaceae</taxon>
        <taxon>Vanilloideae</taxon>
        <taxon>Vanilleae</taxon>
        <taxon>Vanilla</taxon>
    </lineage>
</organism>
<evidence type="ECO:0000256" key="1">
    <source>
        <dbReference type="SAM" id="MobiDB-lite"/>
    </source>
</evidence>
<name>A0A835S2H9_VANPL</name>
<proteinExistence type="predicted"/>
<evidence type="ECO:0000313" key="2">
    <source>
        <dbReference type="EMBL" id="KAG0502761.1"/>
    </source>
</evidence>
<dbReference type="OrthoDB" id="730252at2759"/>
<dbReference type="EMBL" id="JADCNM010000001">
    <property type="protein sequence ID" value="KAG0502761.1"/>
    <property type="molecule type" value="Genomic_DNA"/>
</dbReference>
<dbReference type="Proteomes" id="UP000639772">
    <property type="component" value="Chromosome 1"/>
</dbReference>